<sequence length="320" mass="37923">MAQLVKLLDYVSRYENDLTRYPTQFLRLKQYQWNRMKIQWETGAEHTLFESENDQEVDEEEKNRKSLFSSFFRLFKGSKEEEREADEKKIIEEDESFDFNPNVIYQPGSIEQLRQLYLDQLFHFQIKWASSTLMDKSRVAPKYMRDSLLRSFLQDLPDSYLLFYEPIIKLQKAPVELDIILITPVECMCITVLEEEDVAAFSGDGSRFWTKRHGKEEVKVLNPLLSLNRMTKIISQLFKERDIDFPIKKYLISRNGYIDYPIGGFDLEVIDRRYYEEWFDSIGKLSTPLKYTQFRAAQAILDVGQTTAISRLLIEEDDAE</sequence>
<dbReference type="Pfam" id="PF08378">
    <property type="entry name" value="NERD"/>
    <property type="match status" value="1"/>
</dbReference>
<evidence type="ECO:0000259" key="1">
    <source>
        <dbReference type="Pfam" id="PF08378"/>
    </source>
</evidence>
<proteinExistence type="predicted"/>
<dbReference type="EMBL" id="CP017560">
    <property type="protein sequence ID" value="AOV07190.1"/>
    <property type="molecule type" value="Genomic_DNA"/>
</dbReference>
<evidence type="ECO:0000313" key="3">
    <source>
        <dbReference type="Proteomes" id="UP000185746"/>
    </source>
</evidence>
<organism evidence="2 3">
    <name type="scientific">Sporosarcina ureilytica</name>
    <dbReference type="NCBI Taxonomy" id="298596"/>
    <lineage>
        <taxon>Bacteria</taxon>
        <taxon>Bacillati</taxon>
        <taxon>Bacillota</taxon>
        <taxon>Bacilli</taxon>
        <taxon>Bacillales</taxon>
        <taxon>Caryophanaceae</taxon>
        <taxon>Sporosarcina</taxon>
    </lineage>
</organism>
<dbReference type="Proteomes" id="UP000185746">
    <property type="component" value="Chromosome"/>
</dbReference>
<keyword evidence="3" id="KW-1185">Reference proteome</keyword>
<feature type="domain" description="NERD" evidence="1">
    <location>
        <begin position="151"/>
        <end position="250"/>
    </location>
</feature>
<dbReference type="KEGG" id="surl:BI350_06305"/>
<dbReference type="RefSeq" id="WP_075527319.1">
    <property type="nucleotide sequence ID" value="NZ_CP017560.1"/>
</dbReference>
<dbReference type="AlphaFoldDB" id="A0A1D8JEQ4"/>
<reference evidence="2 3" key="1">
    <citation type="submission" date="2016-09" db="EMBL/GenBank/DDBJ databases">
        <title>Complete genome sequence of the Lysinibacillus sphaericus LMG 22257, a specie of Bacillus with ureolytic activity that can effectively biodeposit calcium carbonate.</title>
        <authorList>
            <person name="Yan W."/>
        </authorList>
    </citation>
    <scope>NUCLEOTIDE SEQUENCE [LARGE SCALE GENOMIC DNA]</scope>
    <source>
        <strain evidence="2 3">LMG 22257</strain>
    </source>
</reference>
<name>A0A1D8JEQ4_9BACL</name>
<gene>
    <name evidence="2" type="ORF">BI350_06305</name>
</gene>
<protein>
    <recommendedName>
        <fullName evidence="1">NERD domain-containing protein</fullName>
    </recommendedName>
</protein>
<dbReference type="InterPro" id="IPR011528">
    <property type="entry name" value="NERD"/>
</dbReference>
<accession>A0A1D8JEQ4</accession>
<evidence type="ECO:0000313" key="2">
    <source>
        <dbReference type="EMBL" id="AOV07190.1"/>
    </source>
</evidence>